<dbReference type="PANTHER" id="PTHR46847:SF1">
    <property type="entry name" value="D-ALLOSE-BINDING PERIPLASMIC PROTEIN-RELATED"/>
    <property type="match status" value="1"/>
</dbReference>
<dbReference type="EMBL" id="CP042906">
    <property type="protein sequence ID" value="QEX18750.1"/>
    <property type="molecule type" value="Genomic_DNA"/>
</dbReference>
<evidence type="ECO:0000313" key="7">
    <source>
        <dbReference type="Proteomes" id="UP000326202"/>
    </source>
</evidence>
<keyword evidence="3 4" id="KW-0732">Signal</keyword>
<dbReference type="Gene3D" id="3.40.50.2300">
    <property type="match status" value="2"/>
</dbReference>
<protein>
    <submittedName>
        <fullName evidence="6">ABC transporter substrate-binding protein</fullName>
    </submittedName>
</protein>
<dbReference type="KEGG" id="htq:FRZ44_40600"/>
<dbReference type="SUPFAM" id="SSF53822">
    <property type="entry name" value="Periplasmic binding protein-like I"/>
    <property type="match status" value="1"/>
</dbReference>
<feature type="domain" description="Periplasmic binding protein" evidence="5">
    <location>
        <begin position="45"/>
        <end position="298"/>
    </location>
</feature>
<proteinExistence type="inferred from homology"/>
<comment type="subcellular location">
    <subcellularLocation>
        <location evidence="1">Cell envelope</location>
    </subcellularLocation>
</comment>
<evidence type="ECO:0000256" key="1">
    <source>
        <dbReference type="ARBA" id="ARBA00004196"/>
    </source>
</evidence>
<dbReference type="Pfam" id="PF13407">
    <property type="entry name" value="Peripla_BP_4"/>
    <property type="match status" value="1"/>
</dbReference>
<organism evidence="6 7">
    <name type="scientific">Hypericibacter terrae</name>
    <dbReference type="NCBI Taxonomy" id="2602015"/>
    <lineage>
        <taxon>Bacteria</taxon>
        <taxon>Pseudomonadati</taxon>
        <taxon>Pseudomonadota</taxon>
        <taxon>Alphaproteobacteria</taxon>
        <taxon>Rhodospirillales</taxon>
        <taxon>Dongiaceae</taxon>
        <taxon>Hypericibacter</taxon>
    </lineage>
</organism>
<dbReference type="InterPro" id="IPR028082">
    <property type="entry name" value="Peripla_BP_I"/>
</dbReference>
<evidence type="ECO:0000313" key="6">
    <source>
        <dbReference type="EMBL" id="QEX18750.1"/>
    </source>
</evidence>
<evidence type="ECO:0000259" key="5">
    <source>
        <dbReference type="Pfam" id="PF13407"/>
    </source>
</evidence>
<reference evidence="6 7" key="1">
    <citation type="submission" date="2019-08" db="EMBL/GenBank/DDBJ databases">
        <title>Hyperibacter terrae gen. nov., sp. nov. and Hyperibacter viscosus sp. nov., two new members in the family Rhodospirillaceae isolated from the rhizosphere of Hypericum perforatum.</title>
        <authorList>
            <person name="Noviana Z."/>
        </authorList>
    </citation>
    <scope>NUCLEOTIDE SEQUENCE [LARGE SCALE GENOMIC DNA]</scope>
    <source>
        <strain evidence="6 7">R5913</strain>
    </source>
</reference>
<dbReference type="AlphaFoldDB" id="A0A5J6MRU3"/>
<dbReference type="RefSeq" id="WP_151178876.1">
    <property type="nucleotide sequence ID" value="NZ_CP042906.1"/>
</dbReference>
<feature type="chain" id="PRO_5023904636" evidence="4">
    <location>
        <begin position="26"/>
        <end position="334"/>
    </location>
</feature>
<evidence type="ECO:0000256" key="3">
    <source>
        <dbReference type="ARBA" id="ARBA00022729"/>
    </source>
</evidence>
<accession>A0A5J6MRU3</accession>
<dbReference type="OrthoDB" id="9804917at2"/>
<dbReference type="InterPro" id="IPR025997">
    <property type="entry name" value="SBP_2_dom"/>
</dbReference>
<sequence length="334" mass="35437">MKIKNTLTAVAAILSVLGIADLSIAAGIDDPRRADYFKTFEGKTVAFVPVTMGIDLTDGWASVLQAQADDLGMKFVIRDPHFSADAGAQAITALISEKPDVLIVHNPDIQSYAKLLKRAEEAGIHVIQVNMRSNYNSDAYVGADWIGIGEAETQAVIDRCGAGTSQKIAILQGQPTSGSDSGMMKGAENILSKHPEIKVVANQGADWDATKARTIIATVIQQNPDLCGVVGFWDVMDLGAAAAIKESGKKIALVTSGGGEQMACDNVEKGVFDEEIAYPVLDQGHALAVMVQTVLQSGEPAGKNKFVIYTPSVRITKETLHPGLCWSAASIKKN</sequence>
<dbReference type="GO" id="GO:0030246">
    <property type="term" value="F:carbohydrate binding"/>
    <property type="evidence" value="ECO:0007669"/>
    <property type="project" value="UniProtKB-ARBA"/>
</dbReference>
<dbReference type="GO" id="GO:0030313">
    <property type="term" value="C:cell envelope"/>
    <property type="evidence" value="ECO:0007669"/>
    <property type="project" value="UniProtKB-SubCell"/>
</dbReference>
<evidence type="ECO:0000256" key="2">
    <source>
        <dbReference type="ARBA" id="ARBA00007639"/>
    </source>
</evidence>
<gene>
    <name evidence="6" type="ORF">FRZ44_40600</name>
</gene>
<feature type="signal peptide" evidence="4">
    <location>
        <begin position="1"/>
        <end position="25"/>
    </location>
</feature>
<name>A0A5J6MRU3_9PROT</name>
<dbReference type="Proteomes" id="UP000326202">
    <property type="component" value="Chromosome"/>
</dbReference>
<dbReference type="PANTHER" id="PTHR46847">
    <property type="entry name" value="D-ALLOSE-BINDING PERIPLASMIC PROTEIN-RELATED"/>
    <property type="match status" value="1"/>
</dbReference>
<keyword evidence="7" id="KW-1185">Reference proteome</keyword>
<comment type="similarity">
    <text evidence="2">Belongs to the bacterial solute-binding protein 2 family.</text>
</comment>
<dbReference type="CDD" id="cd01536">
    <property type="entry name" value="PBP1_ABC_sugar_binding-like"/>
    <property type="match status" value="1"/>
</dbReference>
<evidence type="ECO:0000256" key="4">
    <source>
        <dbReference type="SAM" id="SignalP"/>
    </source>
</evidence>